<dbReference type="AlphaFoldDB" id="A0A2S0N3L2"/>
<evidence type="ECO:0000313" key="2">
    <source>
        <dbReference type="EMBL" id="AVO42725.1"/>
    </source>
</evidence>
<dbReference type="KEGG" id="simp:C6571_16765"/>
<dbReference type="Proteomes" id="UP000239326">
    <property type="component" value="Chromosome"/>
</dbReference>
<organism evidence="2 3">
    <name type="scientific">Simplicispira suum</name>
    <dbReference type="NCBI Taxonomy" id="2109915"/>
    <lineage>
        <taxon>Bacteria</taxon>
        <taxon>Pseudomonadati</taxon>
        <taxon>Pseudomonadota</taxon>
        <taxon>Betaproteobacteria</taxon>
        <taxon>Burkholderiales</taxon>
        <taxon>Comamonadaceae</taxon>
        <taxon>Simplicispira</taxon>
    </lineage>
</organism>
<reference evidence="2 3" key="1">
    <citation type="submission" date="2018-03" db="EMBL/GenBank/DDBJ databases">
        <title>Genome sequencing of Simplicispira sp.</title>
        <authorList>
            <person name="Kim S.-J."/>
            <person name="Heo J."/>
            <person name="Kwon S.-W."/>
        </authorList>
    </citation>
    <scope>NUCLEOTIDE SEQUENCE [LARGE SCALE GENOMIC DNA]</scope>
    <source>
        <strain evidence="2 3">SC1-8</strain>
    </source>
</reference>
<proteinExistence type="predicted"/>
<protein>
    <submittedName>
        <fullName evidence="2">Uncharacterized protein</fullName>
    </submittedName>
</protein>
<accession>A0A2S0N3L2</accession>
<keyword evidence="3" id="KW-1185">Reference proteome</keyword>
<evidence type="ECO:0000256" key="1">
    <source>
        <dbReference type="SAM" id="MobiDB-lite"/>
    </source>
</evidence>
<feature type="compositionally biased region" description="Low complexity" evidence="1">
    <location>
        <begin position="27"/>
        <end position="39"/>
    </location>
</feature>
<evidence type="ECO:0000313" key="3">
    <source>
        <dbReference type="Proteomes" id="UP000239326"/>
    </source>
</evidence>
<feature type="region of interest" description="Disordered" evidence="1">
    <location>
        <begin position="27"/>
        <end position="64"/>
    </location>
</feature>
<gene>
    <name evidence="2" type="ORF">C6571_16765</name>
</gene>
<dbReference type="EMBL" id="CP027669">
    <property type="protein sequence ID" value="AVO42725.1"/>
    <property type="molecule type" value="Genomic_DNA"/>
</dbReference>
<feature type="region of interest" description="Disordered" evidence="1">
    <location>
        <begin position="81"/>
        <end position="100"/>
    </location>
</feature>
<dbReference type="RefSeq" id="WP_106447700.1">
    <property type="nucleotide sequence ID" value="NZ_CP027669.1"/>
</dbReference>
<feature type="compositionally biased region" description="Gly residues" evidence="1">
    <location>
        <begin position="40"/>
        <end position="57"/>
    </location>
</feature>
<name>A0A2S0N3L2_9BURK</name>
<sequence>MEKHEILILAAVGVVAYVLTRKPAASAPAAGLPANPAGAGTSGGTSGGGGGGSGGDLGPIAVPVPEHDQTSWEEANWPYSYLKPRNTDNPLGDPITGYLK</sequence>